<dbReference type="EMBL" id="JAMZIH010005992">
    <property type="protein sequence ID" value="KAJ1674405.1"/>
    <property type="molecule type" value="Genomic_DNA"/>
</dbReference>
<keyword evidence="1" id="KW-0645">Protease</keyword>
<proteinExistence type="predicted"/>
<dbReference type="Proteomes" id="UP001145114">
    <property type="component" value="Unassembled WGS sequence"/>
</dbReference>
<sequence length="228" mass="24837">MFEIDPNSQANLDEVVTTHLHLSLAVDFKDGVLRGSVVHDLEAVSDNVTRVVFDTNHLVVSGAYVLEGDDAVSVPMDMSTTHPVFGVALAISLPTPLSKGDKVRIRVDYNTTSESGALQFLTPEYDSPAVKLTYSADITAPNPLRVLMSAINIGSESQGDHTVYKFLQKTTMPSYLLALVCGNLAKADISPRCAVWTEPENVDACAWEFAEMEKSLKTAEDLISPYSW</sequence>
<gene>
    <name evidence="1" type="primary">LAP2_1</name>
    <name evidence="1" type="ORF">EV182_003342</name>
</gene>
<feature type="non-terminal residue" evidence="1">
    <location>
        <position position="228"/>
    </location>
</feature>
<keyword evidence="2" id="KW-1185">Reference proteome</keyword>
<comment type="caution">
    <text evidence="1">The sequence shown here is derived from an EMBL/GenBank/DDBJ whole genome shotgun (WGS) entry which is preliminary data.</text>
</comment>
<reference evidence="1" key="1">
    <citation type="submission" date="2022-06" db="EMBL/GenBank/DDBJ databases">
        <title>Phylogenomic reconstructions and comparative analyses of Kickxellomycotina fungi.</title>
        <authorList>
            <person name="Reynolds N.K."/>
            <person name="Stajich J.E."/>
            <person name="Barry K."/>
            <person name="Grigoriev I.V."/>
            <person name="Crous P."/>
            <person name="Smith M.E."/>
        </authorList>
    </citation>
    <scope>NUCLEOTIDE SEQUENCE</scope>
    <source>
        <strain evidence="1">RSA 2271</strain>
    </source>
</reference>
<evidence type="ECO:0000313" key="2">
    <source>
        <dbReference type="Proteomes" id="UP001145114"/>
    </source>
</evidence>
<keyword evidence="1" id="KW-0031">Aminopeptidase</keyword>
<protein>
    <submittedName>
        <fullName evidence="1">Leucyl aminopeptidase yscIV</fullName>
        <ecNumber evidence="1">3.3.2.6</ecNumber>
    </submittedName>
</protein>
<name>A0ACC1HCT4_9FUNG</name>
<accession>A0ACC1HCT4</accession>
<keyword evidence="1" id="KW-0378">Hydrolase</keyword>
<dbReference type="EC" id="3.3.2.6" evidence="1"/>
<evidence type="ECO:0000313" key="1">
    <source>
        <dbReference type="EMBL" id="KAJ1674405.1"/>
    </source>
</evidence>
<organism evidence="1 2">
    <name type="scientific">Spiromyces aspiralis</name>
    <dbReference type="NCBI Taxonomy" id="68401"/>
    <lineage>
        <taxon>Eukaryota</taxon>
        <taxon>Fungi</taxon>
        <taxon>Fungi incertae sedis</taxon>
        <taxon>Zoopagomycota</taxon>
        <taxon>Kickxellomycotina</taxon>
        <taxon>Kickxellomycetes</taxon>
        <taxon>Kickxellales</taxon>
        <taxon>Kickxellaceae</taxon>
        <taxon>Spiromyces</taxon>
    </lineage>
</organism>